<feature type="non-terminal residue" evidence="2">
    <location>
        <position position="63"/>
    </location>
</feature>
<keyword evidence="3" id="KW-1185">Reference proteome</keyword>
<reference evidence="3" key="1">
    <citation type="journal article" date="2017" name="Nat. Ecol. Evol.">
        <title>Genome expansion and lineage-specific genetic innovations in the forest pathogenic fungi Armillaria.</title>
        <authorList>
            <person name="Sipos G."/>
            <person name="Prasanna A.N."/>
            <person name="Walter M.C."/>
            <person name="O'Connor E."/>
            <person name="Balint B."/>
            <person name="Krizsan K."/>
            <person name="Kiss B."/>
            <person name="Hess J."/>
            <person name="Varga T."/>
            <person name="Slot J."/>
            <person name="Riley R."/>
            <person name="Boka B."/>
            <person name="Rigling D."/>
            <person name="Barry K."/>
            <person name="Lee J."/>
            <person name="Mihaltcheva S."/>
            <person name="LaButti K."/>
            <person name="Lipzen A."/>
            <person name="Waldron R."/>
            <person name="Moloney N.M."/>
            <person name="Sperisen C."/>
            <person name="Kredics L."/>
            <person name="Vagvoelgyi C."/>
            <person name="Patrignani A."/>
            <person name="Fitzpatrick D."/>
            <person name="Nagy I."/>
            <person name="Doyle S."/>
            <person name="Anderson J.B."/>
            <person name="Grigoriev I.V."/>
            <person name="Gueldener U."/>
            <person name="Muensterkoetter M."/>
            <person name="Nagy L.G."/>
        </authorList>
    </citation>
    <scope>NUCLEOTIDE SEQUENCE [LARGE SCALE GENOMIC DNA]</scope>
    <source>
        <strain evidence="3">28-4</strain>
    </source>
</reference>
<dbReference type="EMBL" id="KZ293438">
    <property type="protein sequence ID" value="PBK66883.1"/>
    <property type="molecule type" value="Genomic_DNA"/>
</dbReference>
<proteinExistence type="predicted"/>
<accession>A0A2H3BSN2</accession>
<name>A0A2H3BSN2_9AGAR</name>
<evidence type="ECO:0000313" key="3">
    <source>
        <dbReference type="Proteomes" id="UP000218334"/>
    </source>
</evidence>
<dbReference type="AlphaFoldDB" id="A0A2H3BSN2"/>
<sequence>MSLRFAWYLFLLLYVPLFPELTIGHLLMSRSVASLAFVYRCGVPAAFRRAGWDHSYTPNGQPL</sequence>
<evidence type="ECO:0000313" key="2">
    <source>
        <dbReference type="EMBL" id="PBK66883.1"/>
    </source>
</evidence>
<gene>
    <name evidence="2" type="ORF">ARMSODRAFT_959547</name>
</gene>
<keyword evidence="1" id="KW-0472">Membrane</keyword>
<protein>
    <submittedName>
        <fullName evidence="2">Uncharacterized protein</fullName>
    </submittedName>
</protein>
<keyword evidence="1" id="KW-0812">Transmembrane</keyword>
<organism evidence="2 3">
    <name type="scientific">Armillaria solidipes</name>
    <dbReference type="NCBI Taxonomy" id="1076256"/>
    <lineage>
        <taxon>Eukaryota</taxon>
        <taxon>Fungi</taxon>
        <taxon>Dikarya</taxon>
        <taxon>Basidiomycota</taxon>
        <taxon>Agaricomycotina</taxon>
        <taxon>Agaricomycetes</taxon>
        <taxon>Agaricomycetidae</taxon>
        <taxon>Agaricales</taxon>
        <taxon>Marasmiineae</taxon>
        <taxon>Physalacriaceae</taxon>
        <taxon>Armillaria</taxon>
    </lineage>
</organism>
<keyword evidence="1" id="KW-1133">Transmembrane helix</keyword>
<feature type="transmembrane region" description="Helical" evidence="1">
    <location>
        <begin position="6"/>
        <end position="27"/>
    </location>
</feature>
<evidence type="ECO:0000256" key="1">
    <source>
        <dbReference type="SAM" id="Phobius"/>
    </source>
</evidence>
<dbReference type="Proteomes" id="UP000218334">
    <property type="component" value="Unassembled WGS sequence"/>
</dbReference>